<evidence type="ECO:0000313" key="1">
    <source>
        <dbReference type="EMBL" id="AEI82179.1"/>
    </source>
</evidence>
<organism evidence="1 2">
    <name type="scientific">Cupriavidus necator (strain ATCC 43291 / DSM 13513 / CCUG 52238 / LMG 8453 / N-1)</name>
    <name type="common">Ralstonia eutropha</name>
    <dbReference type="NCBI Taxonomy" id="1042878"/>
    <lineage>
        <taxon>Bacteria</taxon>
        <taxon>Pseudomonadati</taxon>
        <taxon>Pseudomonadota</taxon>
        <taxon>Betaproteobacteria</taxon>
        <taxon>Burkholderiales</taxon>
        <taxon>Burkholderiaceae</taxon>
        <taxon>Cupriavidus</taxon>
    </lineage>
</organism>
<dbReference type="Proteomes" id="UP000006798">
    <property type="component" value="Plasmid pBB1"/>
</dbReference>
<evidence type="ECO:0008006" key="3">
    <source>
        <dbReference type="Google" id="ProtNLM"/>
    </source>
</evidence>
<protein>
    <recommendedName>
        <fullName evidence="3">Addiction module antidote protein</fullName>
    </recommendedName>
</protein>
<proteinExistence type="predicted"/>
<dbReference type="EMBL" id="CP002879">
    <property type="protein sequence ID" value="AEI82179.1"/>
    <property type="molecule type" value="Genomic_DNA"/>
</dbReference>
<dbReference type="HOGENOM" id="CLU_137365_3_2_4"/>
<evidence type="ECO:0000313" key="2">
    <source>
        <dbReference type="Proteomes" id="UP000006798"/>
    </source>
</evidence>
<dbReference type="GeneID" id="34312374"/>
<dbReference type="RefSeq" id="WP_013959214.1">
    <property type="nucleotide sequence ID" value="NC_015727.1"/>
</dbReference>
<gene>
    <name evidence="1" type="ordered locus">CNE_BB1p07620</name>
</gene>
<dbReference type="PANTHER" id="PTHR40275">
    <property type="entry name" value="SSL7038 PROTEIN"/>
    <property type="match status" value="1"/>
</dbReference>
<reference evidence="1 2" key="1">
    <citation type="journal article" date="2011" name="J. Bacteriol.">
        <title>Complete genome sequence of the type strain Cupriavidus necator N-1.</title>
        <authorList>
            <person name="Poehlein A."/>
            <person name="Kusian B."/>
            <person name="Friedrich B."/>
            <person name="Daniel R."/>
            <person name="Bowien B."/>
        </authorList>
    </citation>
    <scope>NUCLEOTIDE SEQUENCE [LARGE SCALE GENOMIC DNA]</scope>
    <source>
        <strain evidence="2">ATCC 43291 / DSM 13513 / CCUG 52238 / LMG 8453 / N-1</strain>
        <plasmid evidence="1 2">pBB1</plasmid>
    </source>
</reference>
<dbReference type="KEGG" id="cnc:CNE_BB1p07620"/>
<dbReference type="PANTHER" id="PTHR40275:SF1">
    <property type="entry name" value="SSL7038 PROTEIN"/>
    <property type="match status" value="1"/>
</dbReference>
<dbReference type="Pfam" id="PF21716">
    <property type="entry name" value="dnstrm_HI1420"/>
    <property type="match status" value="1"/>
</dbReference>
<accession>F8GXV9</accession>
<geneLocation type="plasmid" evidence="1 2">
    <name>pBB1</name>
</geneLocation>
<dbReference type="InterPro" id="IPR014057">
    <property type="entry name" value="HI1420"/>
</dbReference>
<name>F8GXV9_CUPNN</name>
<sequence length="103" mass="11282">MKDRHHDDSMAEMFREDPAFALETLNAILEDGDQAELMITLRQLTKAFGGVQAVAEQAHLNPTQLYRTLSPTGNPVLSNLSAILKAMGMRLAVRPAHGESAHT</sequence>
<keyword evidence="1" id="KW-0614">Plasmid</keyword>
<dbReference type="AlphaFoldDB" id="F8GXV9"/>